<name>A0A517W8J3_9PLAN</name>
<dbReference type="EMBL" id="CP036347">
    <property type="protein sequence ID" value="QDU01566.1"/>
    <property type="molecule type" value="Genomic_DNA"/>
</dbReference>
<gene>
    <name evidence="1" type="ORF">V6x_12460</name>
</gene>
<reference evidence="1 2" key="1">
    <citation type="submission" date="2019-02" db="EMBL/GenBank/DDBJ databases">
        <title>Deep-cultivation of Planctomycetes and their phenomic and genomic characterization uncovers novel biology.</title>
        <authorList>
            <person name="Wiegand S."/>
            <person name="Jogler M."/>
            <person name="Boedeker C."/>
            <person name="Pinto D."/>
            <person name="Vollmers J."/>
            <person name="Rivas-Marin E."/>
            <person name="Kohn T."/>
            <person name="Peeters S.H."/>
            <person name="Heuer A."/>
            <person name="Rast P."/>
            <person name="Oberbeckmann S."/>
            <person name="Bunk B."/>
            <person name="Jeske O."/>
            <person name="Meyerdierks A."/>
            <person name="Storesund J.E."/>
            <person name="Kallscheuer N."/>
            <person name="Luecker S."/>
            <person name="Lage O.M."/>
            <person name="Pohl T."/>
            <person name="Merkel B.J."/>
            <person name="Hornburger P."/>
            <person name="Mueller R.-W."/>
            <person name="Bruemmer F."/>
            <person name="Labrenz M."/>
            <person name="Spormann A.M."/>
            <person name="Op den Camp H."/>
            <person name="Overmann J."/>
            <person name="Amann R."/>
            <person name="Jetten M.S.M."/>
            <person name="Mascher T."/>
            <person name="Medema M.H."/>
            <person name="Devos D.P."/>
            <person name="Kaster A.-K."/>
            <person name="Ovreas L."/>
            <person name="Rohde M."/>
            <person name="Galperin M.Y."/>
            <person name="Jogler C."/>
        </authorList>
    </citation>
    <scope>NUCLEOTIDE SEQUENCE [LARGE SCALE GENOMIC DNA]</scope>
    <source>
        <strain evidence="1 2">V6</strain>
    </source>
</reference>
<accession>A0A517W8J3</accession>
<dbReference type="AlphaFoldDB" id="A0A517W8J3"/>
<sequence length="661" mass="75103">MRSTSELKLRGVVKFLVLLTISVAAVSRMQPAFPAEESDTQALPGKIEPPFAWNRTDKYVPPDFEAFFPDDKAAGAQLDQMIDGKLKVSSIDERLALIRRGLRNCSRHRTTLLGQVGNQYIWNRKEQDPRAIELMYHASVSNLPGVAHSALYHGPMVVSDRSANLVRMLMEQYPQMPWHEKHRIAWGMRTYGDKEQTRKLLSGLLDDHRQLNDLTVGATLETWQAVFETDPPGLERFDDLGLWIIAFHRPDVSATHPRAAEILRKMVMKPFGTRQDAVLAFLTRVDEGYETAIVLVKGVKNRRLLEYIISKRMHLELDCNELFTALVLQTRRLNELARFLPEGSPRSNLPDYTRPPVGATYAYEAAEYVAPDYEAYFADDPAAGKQLDDVYAKRDQLNLTDAELLELFRQGLRHSKHSRYSPNHMIGWISSALGWPRDPRLTEIFYQALDPTGPPGLRYAAIYHGFGPGTKKTKNMLRALFHVYMAPPFDATTNHNMRTRILWGMGNHEDDKYYLSTLFAKALREHEQLSEVALGQAGSAYRQLTGSEPPNAEEYASRGVYVVICSGRPARTLEEAQQSVSRRLGKNEHVILTQGLDEKGEKNVIVLVRGRAGLDWLVENLKAEPHLPVYFAGLLTREMIERGKYFKGFEKYLPAEGPREE</sequence>
<protein>
    <submittedName>
        <fullName evidence="1">Uncharacterized protein</fullName>
    </submittedName>
</protein>
<proteinExistence type="predicted"/>
<evidence type="ECO:0000313" key="2">
    <source>
        <dbReference type="Proteomes" id="UP000320722"/>
    </source>
</evidence>
<evidence type="ECO:0000313" key="1">
    <source>
        <dbReference type="EMBL" id="QDU01566.1"/>
    </source>
</evidence>
<organism evidence="1 2">
    <name type="scientific">Gimesia chilikensis</name>
    <dbReference type="NCBI Taxonomy" id="2605989"/>
    <lineage>
        <taxon>Bacteria</taxon>
        <taxon>Pseudomonadati</taxon>
        <taxon>Planctomycetota</taxon>
        <taxon>Planctomycetia</taxon>
        <taxon>Planctomycetales</taxon>
        <taxon>Planctomycetaceae</taxon>
        <taxon>Gimesia</taxon>
    </lineage>
</organism>
<dbReference type="RefSeq" id="WP_145037636.1">
    <property type="nucleotide sequence ID" value="NZ_CP036347.1"/>
</dbReference>
<dbReference type="Proteomes" id="UP000320722">
    <property type="component" value="Chromosome"/>
</dbReference>